<dbReference type="PANTHER" id="PTHR10587">
    <property type="entry name" value="GLYCOSYL TRANSFERASE-RELATED"/>
    <property type="match status" value="1"/>
</dbReference>
<dbReference type="Gene3D" id="3.20.20.370">
    <property type="entry name" value="Glycoside hydrolase/deacetylase"/>
    <property type="match status" value="1"/>
</dbReference>
<evidence type="ECO:0000256" key="1">
    <source>
        <dbReference type="SAM" id="Phobius"/>
    </source>
</evidence>
<reference evidence="3" key="1">
    <citation type="submission" date="2022-09" db="EMBL/GenBank/DDBJ databases">
        <title>Aureispira anguillicida sp. nov., isolated from Leptocephalus of Japanese eel Anguilla japonica.</title>
        <authorList>
            <person name="Yuasa K."/>
            <person name="Mekata T."/>
            <person name="Ikunari K."/>
        </authorList>
    </citation>
    <scope>NUCLEOTIDE SEQUENCE</scope>
    <source>
        <strain evidence="3">EL160426</strain>
        <plasmid evidence="3">pAUEa</plasmid>
    </source>
</reference>
<dbReference type="Pfam" id="PF01522">
    <property type="entry name" value="Polysacc_deac_1"/>
    <property type="match status" value="1"/>
</dbReference>
<dbReference type="InterPro" id="IPR002509">
    <property type="entry name" value="NODB_dom"/>
</dbReference>
<dbReference type="CDD" id="cd10917">
    <property type="entry name" value="CE4_NodB_like_6s_7s"/>
    <property type="match status" value="1"/>
</dbReference>
<dbReference type="EMBL" id="AP026868">
    <property type="protein sequence ID" value="BDS15640.1"/>
    <property type="molecule type" value="Genomic_DNA"/>
</dbReference>
<keyword evidence="1" id="KW-1133">Transmembrane helix</keyword>
<organism evidence="3 4">
    <name type="scientific">Aureispira anguillae</name>
    <dbReference type="NCBI Taxonomy" id="2864201"/>
    <lineage>
        <taxon>Bacteria</taxon>
        <taxon>Pseudomonadati</taxon>
        <taxon>Bacteroidota</taxon>
        <taxon>Saprospiria</taxon>
        <taxon>Saprospirales</taxon>
        <taxon>Saprospiraceae</taxon>
        <taxon>Aureispira</taxon>
    </lineage>
</organism>
<dbReference type="PROSITE" id="PS51677">
    <property type="entry name" value="NODB"/>
    <property type="match status" value="1"/>
</dbReference>
<dbReference type="SUPFAM" id="SSF88713">
    <property type="entry name" value="Glycoside hydrolase/deacetylase"/>
    <property type="match status" value="1"/>
</dbReference>
<feature type="transmembrane region" description="Helical" evidence="1">
    <location>
        <begin position="31"/>
        <end position="49"/>
    </location>
</feature>
<dbReference type="InterPro" id="IPR050248">
    <property type="entry name" value="Polysacc_deacetylase_ArnD"/>
</dbReference>
<accession>A0A916DXD4</accession>
<evidence type="ECO:0000313" key="4">
    <source>
        <dbReference type="Proteomes" id="UP001060919"/>
    </source>
</evidence>
<evidence type="ECO:0000313" key="3">
    <source>
        <dbReference type="EMBL" id="BDS15640.1"/>
    </source>
</evidence>
<geneLocation type="plasmid" evidence="3 4">
    <name>pAUEa</name>
</geneLocation>
<dbReference type="AlphaFoldDB" id="A0A916DXD4"/>
<protein>
    <submittedName>
        <fullName evidence="3">Polysaccharide deacetylase family protein</fullName>
    </submittedName>
</protein>
<dbReference type="Proteomes" id="UP001060919">
    <property type="component" value="Plasmid pAUEa"/>
</dbReference>
<dbReference type="RefSeq" id="WP_264793629.1">
    <property type="nucleotide sequence ID" value="NZ_AP026868.1"/>
</dbReference>
<keyword evidence="1" id="KW-0472">Membrane</keyword>
<sequence>MGPFPKYIRFNTVLFTTILLLVLAALQGLAWWVYAVIIAISSVIAYFGTTQISSNFHLPAYCRAYEPKKKEIAITFDDGVTNPVQSHKVLDILKHYNIPATFFCIGKNLSNEAQIDVLKRMDKEGHLIGNHSYSHSNFFDFFSSKRIIQELQETDAIIQQHIGKTPLFFRPPYGITNPNIAKALRQLDHKTIGWSLRSLDTVIKDQTVLLKRVKSKLQKGDVILLHDHLEHLPDFLPLFLEYLLKEGYEVVGIDQLLQLKPYQ</sequence>
<proteinExistence type="predicted"/>
<name>A0A916DXD4_9BACT</name>
<dbReference type="GO" id="GO:0016810">
    <property type="term" value="F:hydrolase activity, acting on carbon-nitrogen (but not peptide) bonds"/>
    <property type="evidence" value="ECO:0007669"/>
    <property type="project" value="InterPro"/>
</dbReference>
<keyword evidence="1" id="KW-0812">Transmembrane</keyword>
<feature type="transmembrane region" description="Helical" evidence="1">
    <location>
        <begin position="7"/>
        <end position="25"/>
    </location>
</feature>
<feature type="domain" description="NodB homology" evidence="2">
    <location>
        <begin position="70"/>
        <end position="251"/>
    </location>
</feature>
<evidence type="ECO:0000259" key="2">
    <source>
        <dbReference type="PROSITE" id="PS51677"/>
    </source>
</evidence>
<keyword evidence="4" id="KW-1185">Reference proteome</keyword>
<gene>
    <name evidence="3" type="ORF">AsAng_0064240</name>
</gene>
<dbReference type="GO" id="GO:0005975">
    <property type="term" value="P:carbohydrate metabolic process"/>
    <property type="evidence" value="ECO:0007669"/>
    <property type="project" value="InterPro"/>
</dbReference>
<dbReference type="InterPro" id="IPR011330">
    <property type="entry name" value="Glyco_hydro/deAcase_b/a-brl"/>
</dbReference>
<dbReference type="KEGG" id="aup:AsAng_0064240"/>
<keyword evidence="3" id="KW-0614">Plasmid</keyword>